<dbReference type="Proteomes" id="UP000289555">
    <property type="component" value="Chromosome"/>
</dbReference>
<dbReference type="Pfam" id="PF00368">
    <property type="entry name" value="HMG-CoA_red"/>
    <property type="match status" value="1"/>
</dbReference>
<sequence length="92" mass="10169">MQILEHKSHVQLICDETDPVLLKHGGGFRDMEVRVLKGRTGTMVVTHLIVDTRDAMGANAVNSMAEAVAPILQNGREGRPICVFYPTWRIVG</sequence>
<reference evidence="2" key="1">
    <citation type="journal article" date="2019" name="Microbiol. Resour. Announc.">
        <title>Complete Genome Sequence of Halomonas olivaria, a Moderately Halophilic Bacterium Isolated from Olive Processing Effluents, Obtained by Nanopore Sequencing.</title>
        <authorList>
            <person name="Nagata S."/>
            <person name="Ii K.M."/>
            <person name="Tsukimi T."/>
            <person name="Miura M.C."/>
            <person name="Galipon J."/>
            <person name="Arakawa K."/>
        </authorList>
    </citation>
    <scope>NUCLEOTIDE SEQUENCE [LARGE SCALE GENOMIC DNA]</scope>
    <source>
        <strain evidence="2">TYRC17</strain>
    </source>
</reference>
<keyword evidence="2" id="KW-1185">Reference proteome</keyword>
<proteinExistence type="predicted"/>
<dbReference type="Gene3D" id="3.30.70.420">
    <property type="entry name" value="Hydroxymethylglutaryl-CoA reductase, class I/II, NAD/NADP-binding domain"/>
    <property type="match status" value="1"/>
</dbReference>
<evidence type="ECO:0000313" key="2">
    <source>
        <dbReference type="Proteomes" id="UP000289555"/>
    </source>
</evidence>
<protein>
    <submittedName>
        <fullName evidence="1">Uncharacterized protein</fullName>
    </submittedName>
</protein>
<evidence type="ECO:0000313" key="1">
    <source>
        <dbReference type="EMBL" id="BBI53665.1"/>
    </source>
</evidence>
<organism evidence="1 2">
    <name type="scientific">Vreelandella olivaria</name>
    <dbReference type="NCBI Taxonomy" id="390919"/>
    <lineage>
        <taxon>Bacteria</taxon>
        <taxon>Pseudomonadati</taxon>
        <taxon>Pseudomonadota</taxon>
        <taxon>Gammaproteobacteria</taxon>
        <taxon>Oceanospirillales</taxon>
        <taxon>Halomonadaceae</taxon>
        <taxon>Vreelandella</taxon>
    </lineage>
</organism>
<dbReference type="SUPFAM" id="SSF55035">
    <property type="entry name" value="NAD-binding domain of HMG-CoA reductase"/>
    <property type="match status" value="1"/>
</dbReference>
<gene>
    <name evidence="1" type="ORF">HORIV_60860</name>
</gene>
<dbReference type="InterPro" id="IPR009023">
    <property type="entry name" value="HMG_CoA_Rdtase_NAD(P)-bd_sf"/>
</dbReference>
<dbReference type="EMBL" id="AP019416">
    <property type="protein sequence ID" value="BBI53665.1"/>
    <property type="molecule type" value="Genomic_DNA"/>
</dbReference>
<dbReference type="InterPro" id="IPR023076">
    <property type="entry name" value="HMG_CoA_Rdtase_CS"/>
</dbReference>
<dbReference type="PROSITE" id="PS00066">
    <property type="entry name" value="HMG_COA_REDUCTASE_1"/>
    <property type="match status" value="1"/>
</dbReference>
<dbReference type="InterPro" id="IPR002202">
    <property type="entry name" value="HMG_CoA_Rdtase"/>
</dbReference>
<name>A0ABN5X3I3_9GAMM</name>
<accession>A0ABN5X3I3</accession>